<dbReference type="Proteomes" id="UP000779508">
    <property type="component" value="Unassembled WGS sequence"/>
</dbReference>
<keyword evidence="1" id="KW-1133">Transmembrane helix</keyword>
<proteinExistence type="predicted"/>
<evidence type="ECO:0000256" key="1">
    <source>
        <dbReference type="SAM" id="Phobius"/>
    </source>
</evidence>
<feature type="transmembrane region" description="Helical" evidence="1">
    <location>
        <begin position="9"/>
        <end position="29"/>
    </location>
</feature>
<name>A0ABS6G5A6_9FIRM</name>
<keyword evidence="1" id="KW-0812">Transmembrane</keyword>
<protein>
    <recommendedName>
        <fullName evidence="4">DUF4340 domain-containing protein</fullName>
    </recommendedName>
</protein>
<evidence type="ECO:0000313" key="3">
    <source>
        <dbReference type="Proteomes" id="UP000779508"/>
    </source>
</evidence>
<keyword evidence="3" id="KW-1185">Reference proteome</keyword>
<comment type="caution">
    <text evidence="2">The sequence shown here is derived from an EMBL/GenBank/DDBJ whole genome shotgun (WGS) entry which is preliminary data.</text>
</comment>
<dbReference type="EMBL" id="JAHLQK010000006">
    <property type="protein sequence ID" value="MBU5677676.1"/>
    <property type="molecule type" value="Genomic_DNA"/>
</dbReference>
<reference evidence="2 3" key="1">
    <citation type="submission" date="2021-06" db="EMBL/GenBank/DDBJ databases">
        <authorList>
            <person name="Sun Q."/>
            <person name="Li D."/>
        </authorList>
    </citation>
    <scope>NUCLEOTIDE SEQUENCE [LARGE SCALE GENOMIC DNA]</scope>
    <source>
        <strain evidence="2 3">MSJ-5</strain>
    </source>
</reference>
<evidence type="ECO:0008006" key="4">
    <source>
        <dbReference type="Google" id="ProtNLM"/>
    </source>
</evidence>
<evidence type="ECO:0000313" key="2">
    <source>
        <dbReference type="EMBL" id="MBU5677676.1"/>
    </source>
</evidence>
<gene>
    <name evidence="2" type="ORF">KQI88_14740</name>
</gene>
<dbReference type="RefSeq" id="WP_216418609.1">
    <property type="nucleotide sequence ID" value="NZ_JAHLQK010000006.1"/>
</dbReference>
<accession>A0ABS6G5A6</accession>
<keyword evidence="1" id="KW-0472">Membrane</keyword>
<sequence>MRNKKFRKAYILGLIGMLVIILTFIFFNINKNSEYLNPIRKMYGTVEDHELISIKETKNGIMVYSVGKVNNGINNMYLVNKVKKSFISYKWMGGGGHVNRDLHQHRDFIFSAQLLNESQNVNPTLFGVFSDENISQITVRTTNGSYNAVIYDGKNRDEKFYVISFEQNVMDERYFMFTVSYINGERLNFFHSR</sequence>
<organism evidence="2 3">
    <name type="scientific">Alkaliphilus flagellatus</name>
    <dbReference type="NCBI Taxonomy" id="2841507"/>
    <lineage>
        <taxon>Bacteria</taxon>
        <taxon>Bacillati</taxon>
        <taxon>Bacillota</taxon>
        <taxon>Clostridia</taxon>
        <taxon>Peptostreptococcales</taxon>
        <taxon>Natronincolaceae</taxon>
        <taxon>Alkaliphilus</taxon>
    </lineage>
</organism>